<accession>A0A6L6IWP1</accession>
<dbReference type="InterPro" id="IPR045441">
    <property type="entry name" value="DUF6506"/>
</dbReference>
<evidence type="ECO:0000313" key="2">
    <source>
        <dbReference type="Proteomes" id="UP000478740"/>
    </source>
</evidence>
<protein>
    <submittedName>
        <fullName evidence="1">Uncharacterized protein</fullName>
    </submittedName>
</protein>
<comment type="caution">
    <text evidence="1">The sequence shown here is derived from an EMBL/GenBank/DDBJ whole genome shotgun (WGS) entry which is preliminary data.</text>
</comment>
<gene>
    <name evidence="1" type="ORF">GL284_05360</name>
</gene>
<proteinExistence type="predicted"/>
<organism evidence="1 2">
    <name type="scientific">Paracoccus shanxieyensis</name>
    <dbReference type="NCBI Taxonomy" id="2675752"/>
    <lineage>
        <taxon>Bacteria</taxon>
        <taxon>Pseudomonadati</taxon>
        <taxon>Pseudomonadota</taxon>
        <taxon>Alphaproteobacteria</taxon>
        <taxon>Rhodobacterales</taxon>
        <taxon>Paracoccaceae</taxon>
        <taxon>Paracoccus</taxon>
    </lineage>
</organism>
<dbReference type="EMBL" id="WMII01000004">
    <property type="protein sequence ID" value="MTH63692.1"/>
    <property type="molecule type" value="Genomic_DNA"/>
</dbReference>
<dbReference type="Proteomes" id="UP000478740">
    <property type="component" value="Unassembled WGS sequence"/>
</dbReference>
<sequence length="103" mass="10610">MNVWATIILWDDADPNSDRIVRETAQERLTIAFVPTVDAAAAVASQLVEDGAELVELCGGFGLDAGAVVSKAVQGRAAVGAVAFGIESITQAAAYKAKFEASA</sequence>
<dbReference type="RefSeq" id="WP_155043629.1">
    <property type="nucleotide sequence ID" value="NZ_WMIH01000003.1"/>
</dbReference>
<name>A0A6L6IWP1_9RHOB</name>
<keyword evidence="2" id="KW-1185">Reference proteome</keyword>
<reference evidence="1 2" key="1">
    <citation type="submission" date="2019-11" db="EMBL/GenBank/DDBJ databases">
        <authorList>
            <person name="Dong K."/>
        </authorList>
    </citation>
    <scope>NUCLEOTIDE SEQUENCE [LARGE SCALE GENOMIC DNA]</scope>
    <source>
        <strain evidence="1 2">DK608</strain>
    </source>
</reference>
<evidence type="ECO:0000313" key="1">
    <source>
        <dbReference type="EMBL" id="MTH63692.1"/>
    </source>
</evidence>
<dbReference type="Pfam" id="PF20116">
    <property type="entry name" value="DUF6506"/>
    <property type="match status" value="1"/>
</dbReference>
<dbReference type="AlphaFoldDB" id="A0A6L6IWP1"/>